<comment type="caution">
    <text evidence="2">The sequence shown here is derived from an EMBL/GenBank/DDBJ whole genome shotgun (WGS) entry which is preliminary data.</text>
</comment>
<protein>
    <recommendedName>
        <fullName evidence="4">Secreted protein</fullName>
    </recommendedName>
</protein>
<organism evidence="2 3">
    <name type="scientific">Wuchereria bancrofti</name>
    <dbReference type="NCBI Taxonomy" id="6293"/>
    <lineage>
        <taxon>Eukaryota</taxon>
        <taxon>Metazoa</taxon>
        <taxon>Ecdysozoa</taxon>
        <taxon>Nematoda</taxon>
        <taxon>Chromadorea</taxon>
        <taxon>Rhabditida</taxon>
        <taxon>Spirurina</taxon>
        <taxon>Spiruromorpha</taxon>
        <taxon>Filarioidea</taxon>
        <taxon>Onchocercidae</taxon>
        <taxon>Wuchereria</taxon>
    </lineage>
</organism>
<dbReference type="Proteomes" id="UP000004810">
    <property type="component" value="Unassembled WGS sequence"/>
</dbReference>
<dbReference type="EMBL" id="ADBV01025014">
    <property type="protein sequence ID" value="EJW69888.1"/>
    <property type="molecule type" value="Genomic_DNA"/>
</dbReference>
<feature type="chain" id="PRO_5003823169" description="Secreted protein" evidence="1">
    <location>
        <begin position="26"/>
        <end position="53"/>
    </location>
</feature>
<feature type="non-terminal residue" evidence="2">
    <location>
        <position position="53"/>
    </location>
</feature>
<dbReference type="AlphaFoldDB" id="J9DJU4"/>
<proteinExistence type="predicted"/>
<keyword evidence="1" id="KW-0732">Signal</keyword>
<evidence type="ECO:0000313" key="3">
    <source>
        <dbReference type="Proteomes" id="UP000004810"/>
    </source>
</evidence>
<evidence type="ECO:0008006" key="4">
    <source>
        <dbReference type="Google" id="ProtNLM"/>
    </source>
</evidence>
<evidence type="ECO:0000313" key="2">
    <source>
        <dbReference type="EMBL" id="EJW69888.1"/>
    </source>
</evidence>
<gene>
    <name evidence="2" type="ORF">WUBG_19204</name>
</gene>
<accession>J9DJU4</accession>
<evidence type="ECO:0000256" key="1">
    <source>
        <dbReference type="SAM" id="SignalP"/>
    </source>
</evidence>
<sequence>MYACVCVCLCMHACVCVCVRLRVHAFTPFIGLRQSSTIKNHSKPDDTRHKRTF</sequence>
<feature type="signal peptide" evidence="1">
    <location>
        <begin position="1"/>
        <end position="25"/>
    </location>
</feature>
<reference evidence="3" key="1">
    <citation type="submission" date="2012-08" db="EMBL/GenBank/DDBJ databases">
        <title>The Genome Sequence of Wuchereria bancrofti.</title>
        <authorList>
            <person name="Nutman T.B."/>
            <person name="Fink D.L."/>
            <person name="Russ C."/>
            <person name="Young S."/>
            <person name="Zeng Q."/>
            <person name="Koehrsen M."/>
            <person name="Alvarado L."/>
            <person name="Berlin A."/>
            <person name="Chapman S.B."/>
            <person name="Chen Z."/>
            <person name="Freedman E."/>
            <person name="Gellesch M."/>
            <person name="Goldberg J."/>
            <person name="Griggs A."/>
            <person name="Gujja S."/>
            <person name="Heilman E.R."/>
            <person name="Heiman D."/>
            <person name="Hepburn T."/>
            <person name="Howarth C."/>
            <person name="Jen D."/>
            <person name="Larson L."/>
            <person name="Lewis B."/>
            <person name="Mehta T."/>
            <person name="Park D."/>
            <person name="Pearson M."/>
            <person name="Roberts A."/>
            <person name="Saif S."/>
            <person name="Shea T."/>
            <person name="Shenoy N."/>
            <person name="Sisk P."/>
            <person name="Stolte C."/>
            <person name="Sykes S."/>
            <person name="Walk T."/>
            <person name="White J."/>
            <person name="Yandava C."/>
            <person name="Haas B."/>
            <person name="Henn M.R."/>
            <person name="Nusbaum C."/>
            <person name="Birren B."/>
        </authorList>
    </citation>
    <scope>NUCLEOTIDE SEQUENCE [LARGE SCALE GENOMIC DNA]</scope>
    <source>
        <strain evidence="3">NA</strain>
    </source>
</reference>
<name>J9DJU4_WUCBA</name>